<dbReference type="AlphaFoldDB" id="A0AAD7TY13"/>
<dbReference type="PANTHER" id="PTHR40465">
    <property type="entry name" value="CHROMOSOME 1, WHOLE GENOME SHOTGUN SEQUENCE"/>
    <property type="match status" value="1"/>
</dbReference>
<evidence type="ECO:0000259" key="2">
    <source>
        <dbReference type="Pfam" id="PF20152"/>
    </source>
</evidence>
<evidence type="ECO:0000313" key="4">
    <source>
        <dbReference type="Proteomes" id="UP001215151"/>
    </source>
</evidence>
<feature type="transmembrane region" description="Helical" evidence="1">
    <location>
        <begin position="190"/>
        <end position="209"/>
    </location>
</feature>
<sequence>MSAPSSLGFPLAGMPNTPHLDQTFGSLLVGTYITLVLYGLTVHQAFRYYRIYRQDVPRLRGLVSGLLLADTVYVVLCTYSCYHYLVTSYFKAEALVSGTWYVHSPVQLDMSLLTLRYLLPLSRSSPYSSAGFTIAVTVDSFLRETFERFSGATWMVSAAFALAVVIDVIISTTLIMTLRKSRTGFKRTDTVLHILVVTFSALSLVLAVVRPNDLIFFACNMITTMLYSNSMLAVINSRRFLTQRATAPLGTGTSIDLNTITTNRQSARPRATDSSNKPLEAAFKFRFPRLRSDPDVAAIHE</sequence>
<gene>
    <name evidence="3" type="ORF">ONZ51_g4585</name>
</gene>
<feature type="transmembrane region" description="Helical" evidence="1">
    <location>
        <begin position="154"/>
        <end position="178"/>
    </location>
</feature>
<proteinExistence type="predicted"/>
<keyword evidence="1" id="KW-0472">Membrane</keyword>
<keyword evidence="1" id="KW-1133">Transmembrane helix</keyword>
<protein>
    <recommendedName>
        <fullName evidence="2">DUF6534 domain-containing protein</fullName>
    </recommendedName>
</protein>
<comment type="caution">
    <text evidence="3">The sequence shown here is derived from an EMBL/GenBank/DDBJ whole genome shotgun (WGS) entry which is preliminary data.</text>
</comment>
<feature type="transmembrane region" description="Helical" evidence="1">
    <location>
        <begin position="23"/>
        <end position="41"/>
    </location>
</feature>
<evidence type="ECO:0000313" key="3">
    <source>
        <dbReference type="EMBL" id="KAJ8486847.1"/>
    </source>
</evidence>
<dbReference type="PANTHER" id="PTHR40465:SF1">
    <property type="entry name" value="DUF6534 DOMAIN-CONTAINING PROTEIN"/>
    <property type="match status" value="1"/>
</dbReference>
<accession>A0AAD7TY13</accession>
<dbReference type="Pfam" id="PF20152">
    <property type="entry name" value="DUF6534"/>
    <property type="match status" value="1"/>
</dbReference>
<keyword evidence="1" id="KW-0812">Transmembrane</keyword>
<dbReference type="EMBL" id="JAPEVG010000090">
    <property type="protein sequence ID" value="KAJ8486847.1"/>
    <property type="molecule type" value="Genomic_DNA"/>
</dbReference>
<dbReference type="InterPro" id="IPR045339">
    <property type="entry name" value="DUF6534"/>
</dbReference>
<dbReference type="Proteomes" id="UP001215151">
    <property type="component" value="Unassembled WGS sequence"/>
</dbReference>
<organism evidence="3 4">
    <name type="scientific">Trametes cubensis</name>
    <dbReference type="NCBI Taxonomy" id="1111947"/>
    <lineage>
        <taxon>Eukaryota</taxon>
        <taxon>Fungi</taxon>
        <taxon>Dikarya</taxon>
        <taxon>Basidiomycota</taxon>
        <taxon>Agaricomycotina</taxon>
        <taxon>Agaricomycetes</taxon>
        <taxon>Polyporales</taxon>
        <taxon>Polyporaceae</taxon>
        <taxon>Trametes</taxon>
    </lineage>
</organism>
<feature type="domain" description="DUF6534" evidence="2">
    <location>
        <begin position="163"/>
        <end position="239"/>
    </location>
</feature>
<feature type="transmembrane region" description="Helical" evidence="1">
    <location>
        <begin position="62"/>
        <end position="85"/>
    </location>
</feature>
<name>A0AAD7TY13_9APHY</name>
<feature type="transmembrane region" description="Helical" evidence="1">
    <location>
        <begin position="215"/>
        <end position="235"/>
    </location>
</feature>
<evidence type="ECO:0000256" key="1">
    <source>
        <dbReference type="SAM" id="Phobius"/>
    </source>
</evidence>
<reference evidence="3" key="1">
    <citation type="submission" date="2022-11" db="EMBL/GenBank/DDBJ databases">
        <title>Genome Sequence of Cubamyces cubensis.</title>
        <authorList>
            <person name="Buettner E."/>
        </authorList>
    </citation>
    <scope>NUCLEOTIDE SEQUENCE</scope>
    <source>
        <strain evidence="3">MPL-01</strain>
    </source>
</reference>
<keyword evidence="4" id="KW-1185">Reference proteome</keyword>